<dbReference type="Gene3D" id="1.10.8.60">
    <property type="match status" value="1"/>
</dbReference>
<dbReference type="FunFam" id="3.40.50.300:FF:000001">
    <property type="entry name" value="ATP-dependent zinc metalloprotease FtsH"/>
    <property type="match status" value="1"/>
</dbReference>
<dbReference type="InterPro" id="IPR041569">
    <property type="entry name" value="AAA_lid_3"/>
</dbReference>
<evidence type="ECO:0000256" key="6">
    <source>
        <dbReference type="ARBA" id="ARBA00022741"/>
    </source>
</evidence>
<feature type="region of interest" description="Disordered" evidence="20">
    <location>
        <begin position="896"/>
        <end position="941"/>
    </location>
</feature>
<keyword evidence="5 17" id="KW-0479">Metal-binding</keyword>
<evidence type="ECO:0000256" key="1">
    <source>
        <dbReference type="ARBA" id="ARBA00010044"/>
    </source>
</evidence>
<keyword evidence="11 17" id="KW-0482">Metalloprotease</keyword>
<dbReference type="Pfam" id="PF01434">
    <property type="entry name" value="Peptidase_M41"/>
    <property type="match status" value="1"/>
</dbReference>
<keyword evidence="10 17" id="KW-1133">Transmembrane helix</keyword>
<accession>F8L795</accession>
<evidence type="ECO:0000256" key="19">
    <source>
        <dbReference type="SAM" id="Coils"/>
    </source>
</evidence>
<dbReference type="Proteomes" id="UP000000496">
    <property type="component" value="Chromosome gsn.131"/>
</dbReference>
<keyword evidence="19" id="KW-0175">Coiled coil</keyword>
<dbReference type="InterPro" id="IPR005936">
    <property type="entry name" value="FtsH"/>
</dbReference>
<evidence type="ECO:0000256" key="16">
    <source>
        <dbReference type="ARBA" id="ARBA00072836"/>
    </source>
</evidence>
<dbReference type="eggNOG" id="COG0465">
    <property type="taxonomic scope" value="Bacteria"/>
</dbReference>
<comment type="similarity">
    <text evidence="18">Belongs to the AAA ATPase family.</text>
</comment>
<protein>
    <recommendedName>
        <fullName evidence="16 17">ATP-dependent zinc metalloprotease FtsH</fullName>
        <ecNumber evidence="17">3.4.24.-</ecNumber>
    </recommendedName>
</protein>
<comment type="similarity">
    <text evidence="1 17">In the C-terminal section; belongs to the peptidase M41 family.</text>
</comment>
<dbReference type="EC" id="3.4.24.-" evidence="17"/>
<evidence type="ECO:0000256" key="9">
    <source>
        <dbReference type="ARBA" id="ARBA00022840"/>
    </source>
</evidence>
<gene>
    <name evidence="17 22" type="primary">ftsH</name>
    <name evidence="22" type="ordered locus">SNE_A07360</name>
</gene>
<proteinExistence type="inferred from homology"/>
<feature type="binding site" evidence="17">
    <location>
        <begin position="495"/>
        <end position="502"/>
    </location>
    <ligand>
        <name>ATP</name>
        <dbReference type="ChEBI" id="CHEBI:30616"/>
    </ligand>
</feature>
<evidence type="ECO:0000256" key="3">
    <source>
        <dbReference type="ARBA" id="ARBA00022670"/>
    </source>
</evidence>
<feature type="domain" description="AAA+ ATPase" evidence="21">
    <location>
        <begin position="487"/>
        <end position="626"/>
    </location>
</feature>
<keyword evidence="7 17" id="KW-0378">Hydrolase</keyword>
<keyword evidence="8 17" id="KW-0862">Zinc</keyword>
<dbReference type="PANTHER" id="PTHR23076">
    <property type="entry name" value="METALLOPROTEASE M41 FTSH"/>
    <property type="match status" value="1"/>
</dbReference>
<evidence type="ECO:0000256" key="14">
    <source>
        <dbReference type="ARBA" id="ARBA00060450"/>
    </source>
</evidence>
<dbReference type="GO" id="GO:0016887">
    <property type="term" value="F:ATP hydrolysis activity"/>
    <property type="evidence" value="ECO:0007669"/>
    <property type="project" value="UniProtKB-UniRule"/>
</dbReference>
<comment type="caution">
    <text evidence="17">Lacks conserved residue(s) required for the propagation of feature annotation.</text>
</comment>
<dbReference type="GO" id="GO:0004176">
    <property type="term" value="F:ATP-dependent peptidase activity"/>
    <property type="evidence" value="ECO:0007669"/>
    <property type="project" value="InterPro"/>
</dbReference>
<keyword evidence="17" id="KW-0997">Cell inner membrane</keyword>
<evidence type="ECO:0000256" key="2">
    <source>
        <dbReference type="ARBA" id="ARBA00011643"/>
    </source>
</evidence>
<evidence type="ECO:0000256" key="12">
    <source>
        <dbReference type="ARBA" id="ARBA00023136"/>
    </source>
</evidence>
<dbReference type="FunFam" id="1.20.58.760:FF:000001">
    <property type="entry name" value="ATP-dependent zinc metalloprotease FtsH"/>
    <property type="match status" value="1"/>
</dbReference>
<dbReference type="GO" id="GO:0004222">
    <property type="term" value="F:metalloendopeptidase activity"/>
    <property type="evidence" value="ECO:0007669"/>
    <property type="project" value="InterPro"/>
</dbReference>
<dbReference type="InterPro" id="IPR003593">
    <property type="entry name" value="AAA+_ATPase"/>
</dbReference>
<comment type="subunit">
    <text evidence="2 17">Homohexamer.</text>
</comment>
<dbReference type="CDD" id="cd19501">
    <property type="entry name" value="RecA-like_FtsH"/>
    <property type="match status" value="1"/>
</dbReference>
<dbReference type="InterPro" id="IPR003960">
    <property type="entry name" value="ATPase_AAA_CS"/>
</dbReference>
<evidence type="ECO:0000256" key="11">
    <source>
        <dbReference type="ARBA" id="ARBA00023049"/>
    </source>
</evidence>
<reference evidence="22 23" key="1">
    <citation type="journal article" date="2011" name="Mol. Biol. Evol.">
        <title>Unity in variety--the pan-genome of the Chlamydiae.</title>
        <authorList>
            <person name="Collingro A."/>
            <person name="Tischler P."/>
            <person name="Weinmaier T."/>
            <person name="Penz T."/>
            <person name="Heinz E."/>
            <person name="Brunham R.C."/>
            <person name="Read T.D."/>
            <person name="Bavoil P.M."/>
            <person name="Sachse K."/>
            <person name="Kahane S."/>
            <person name="Friedman M.G."/>
            <person name="Rattei T."/>
            <person name="Myers G.S."/>
            <person name="Horn M."/>
        </authorList>
    </citation>
    <scope>NUCLEOTIDE SEQUENCE [LARGE SCALE GENOMIC DNA]</scope>
    <source>
        <strain evidence="23">ATCC VR-1471 / Z</strain>
    </source>
</reference>
<evidence type="ECO:0000256" key="20">
    <source>
        <dbReference type="SAM" id="MobiDB-lite"/>
    </source>
</evidence>
<feature type="binding site" evidence="17">
    <location>
        <position position="717"/>
    </location>
    <ligand>
        <name>Zn(2+)</name>
        <dbReference type="ChEBI" id="CHEBI:29105"/>
        <note>catalytic</note>
    </ligand>
</feature>
<evidence type="ECO:0000256" key="5">
    <source>
        <dbReference type="ARBA" id="ARBA00022723"/>
    </source>
</evidence>
<evidence type="ECO:0000256" key="17">
    <source>
        <dbReference type="HAMAP-Rule" id="MF_01458"/>
    </source>
</evidence>
<dbReference type="EMBL" id="FR872582">
    <property type="protein sequence ID" value="CCB88613.1"/>
    <property type="molecule type" value="Genomic_DNA"/>
</dbReference>
<sequence>MRVIERIKGPRGPKKDLGFYKKKIKRRMDNPNKSPEQKKRFPGGFILFLLAAILIILTVQNLSSEKGGKVSFSHQVEHLVNLDLVQKDESRKTAQNDNLVTFTGKFKERLSDDSKARYRYLELLDQNHTLKEGRSDLAHNLTALQDNVRQAGERFLTLSGLPIPKGGYMIISPAFDTHERENSVVLESAESQELNVLTLKQTAKQVTANPTSEAVKRFGMNVLQVVQGFRSPTLGIGNETMKQTLKTTEQNINTALANSNLTPQEALAQYQTALVAVEEIVTELNKETNNVRLEGLRSVRNYLVDLEQYNQLIGSLDENEAELGKARQSVADVTWFFNNKELSTKALERQNPEEFSLWFAHAKGEWEAFTGNKGAAFKAPDQPRNLVLEKTFKSQEPSPNYFSYILMTILPVVVIILLLYFVFSRQMKGMGSNAMNFGKSPARMLNKSLHKVTFNEVAGVEEAKEELHEIVDFLKDPSKFTALGARIPKGVLLIGPPGTGKTLIAKAVAGEADRPFFSISGSDFVEMFVGVGASRIRDLFDQAKKNAPCIVFIDEIDAVGRHRGAGIGGGHDEREQTLNQLLVEMDGFDTNEGVILMAATNRPDVLDKALLRPGRFDRQVMLDLPDIKGRLEILKVHARKIKLDETVQLMDIARATPGTSGADLMNILNEAALLAARKGRSAVTREDTLEACDKVRYGKERKSLELDKKEKLHTAYHESGHAIVGLSVEHADPVEKVTIIPRGFSLGATHFVPEKNKLSYWRKELVDRLAVLMGGRIAEDIFVGDFSSGAQMDISQATKLARSMVCQWGMNDALGPVAYDANGDEGSYMVPGSSSKSYSDETAKQIDDEVRKLLDQANERARQVILDSKDKVQLMTDMLMEFETLDKEDVHAIMDGKWDTNKKRQKLKEMSEAHRKEPPPPPPRRSEKTSSGDMNPTPQQI</sequence>
<dbReference type="InterPro" id="IPR000642">
    <property type="entry name" value="Peptidase_M41"/>
</dbReference>
<dbReference type="GO" id="GO:0005886">
    <property type="term" value="C:plasma membrane"/>
    <property type="evidence" value="ECO:0007669"/>
    <property type="project" value="UniProtKB-SubCell"/>
</dbReference>
<dbReference type="SMART" id="SM00382">
    <property type="entry name" value="AAA"/>
    <property type="match status" value="1"/>
</dbReference>
<evidence type="ECO:0000256" key="15">
    <source>
        <dbReference type="ARBA" id="ARBA00061570"/>
    </source>
</evidence>
<feature type="transmembrane region" description="Helical" evidence="17">
    <location>
        <begin position="401"/>
        <end position="423"/>
    </location>
</feature>
<evidence type="ECO:0000259" key="21">
    <source>
        <dbReference type="SMART" id="SM00382"/>
    </source>
</evidence>
<dbReference type="InterPro" id="IPR037219">
    <property type="entry name" value="Peptidase_M41-like"/>
</dbReference>
<dbReference type="STRING" id="331113.SNE_A07360"/>
<dbReference type="PROSITE" id="PS00674">
    <property type="entry name" value="AAA"/>
    <property type="match status" value="1"/>
</dbReference>
<dbReference type="HOGENOM" id="CLU_000688_7_2_0"/>
<dbReference type="Gene3D" id="3.40.50.300">
    <property type="entry name" value="P-loop containing nucleotide triphosphate hydrolases"/>
    <property type="match status" value="1"/>
</dbReference>
<keyword evidence="3 17" id="KW-0645">Protease</keyword>
<dbReference type="SUPFAM" id="SSF140990">
    <property type="entry name" value="FtsH protease domain-like"/>
    <property type="match status" value="1"/>
</dbReference>
<feature type="active site" evidence="17">
    <location>
        <position position="718"/>
    </location>
</feature>
<dbReference type="FunFam" id="1.10.8.60:FF:000001">
    <property type="entry name" value="ATP-dependent zinc metalloprotease FtsH"/>
    <property type="match status" value="1"/>
</dbReference>
<name>F8L795_SIMNZ</name>
<dbReference type="HAMAP" id="MF_01458">
    <property type="entry name" value="FtsH"/>
    <property type="match status" value="1"/>
</dbReference>
<dbReference type="Pfam" id="PF00004">
    <property type="entry name" value="AAA"/>
    <property type="match status" value="1"/>
</dbReference>
<evidence type="ECO:0000256" key="8">
    <source>
        <dbReference type="ARBA" id="ARBA00022833"/>
    </source>
</evidence>
<dbReference type="SUPFAM" id="SSF52540">
    <property type="entry name" value="P-loop containing nucleoside triphosphate hydrolases"/>
    <property type="match status" value="1"/>
</dbReference>
<dbReference type="NCBIfam" id="TIGR01241">
    <property type="entry name" value="FtsH_fam"/>
    <property type="match status" value="1"/>
</dbReference>
<comment type="subcellular location">
    <subcellularLocation>
        <location evidence="14 17">Cell inner membrane</location>
        <topology evidence="14 17">Multi-pass membrane protein</topology>
        <orientation evidence="14 17">Cytoplasmic side</orientation>
    </subcellularLocation>
</comment>
<dbReference type="GO" id="GO:0006508">
    <property type="term" value="P:proteolysis"/>
    <property type="evidence" value="ECO:0007669"/>
    <property type="project" value="UniProtKB-KW"/>
</dbReference>
<comment type="function">
    <text evidence="13 17">Acts as a processive, ATP-dependent zinc metallopeptidase for both cytoplasmic and membrane proteins. Plays a role in the quality control of integral membrane proteins.</text>
</comment>
<keyword evidence="17" id="KW-1003">Cell membrane</keyword>
<keyword evidence="23" id="KW-1185">Reference proteome</keyword>
<evidence type="ECO:0000313" key="23">
    <source>
        <dbReference type="Proteomes" id="UP000000496"/>
    </source>
</evidence>
<keyword evidence="4 17" id="KW-0812">Transmembrane</keyword>
<dbReference type="GO" id="GO:0008270">
    <property type="term" value="F:zinc ion binding"/>
    <property type="evidence" value="ECO:0007669"/>
    <property type="project" value="UniProtKB-UniRule"/>
</dbReference>
<feature type="compositionally biased region" description="Polar residues" evidence="20">
    <location>
        <begin position="931"/>
        <end position="941"/>
    </location>
</feature>
<evidence type="ECO:0000256" key="7">
    <source>
        <dbReference type="ARBA" id="ARBA00022801"/>
    </source>
</evidence>
<evidence type="ECO:0000313" key="22">
    <source>
        <dbReference type="EMBL" id="CCB88613.1"/>
    </source>
</evidence>
<keyword evidence="9 17" id="KW-0067">ATP-binding</keyword>
<keyword evidence="12 17" id="KW-0472">Membrane</keyword>
<organism evidence="22 23">
    <name type="scientific">Simkania negevensis (strain ATCC VR-1471 / DSM 27360 / Z)</name>
    <dbReference type="NCBI Taxonomy" id="331113"/>
    <lineage>
        <taxon>Bacteria</taxon>
        <taxon>Pseudomonadati</taxon>
        <taxon>Chlamydiota</taxon>
        <taxon>Chlamydiia</taxon>
        <taxon>Parachlamydiales</taxon>
        <taxon>Simkaniaceae</taxon>
        <taxon>Simkania</taxon>
    </lineage>
</organism>
<feature type="coiled-coil region" evidence="19">
    <location>
        <begin position="238"/>
        <end position="287"/>
    </location>
</feature>
<comment type="cofactor">
    <cofactor evidence="17">
        <name>Zn(2+)</name>
        <dbReference type="ChEBI" id="CHEBI:29105"/>
    </cofactor>
    <text evidence="17">Binds 1 zinc ion per subunit.</text>
</comment>
<dbReference type="KEGG" id="sng:SNE_A07360"/>
<dbReference type="InterPro" id="IPR027417">
    <property type="entry name" value="P-loop_NTPase"/>
</dbReference>
<dbReference type="Pfam" id="PF17862">
    <property type="entry name" value="AAA_lid_3"/>
    <property type="match status" value="1"/>
</dbReference>
<dbReference type="GO" id="GO:0005524">
    <property type="term" value="F:ATP binding"/>
    <property type="evidence" value="ECO:0007669"/>
    <property type="project" value="UniProtKB-UniRule"/>
</dbReference>
<feature type="binding site" evidence="17">
    <location>
        <position position="721"/>
    </location>
    <ligand>
        <name>Zn(2+)</name>
        <dbReference type="ChEBI" id="CHEBI:29105"/>
        <note>catalytic</note>
    </ligand>
</feature>
<dbReference type="InterPro" id="IPR003959">
    <property type="entry name" value="ATPase_AAA_core"/>
</dbReference>
<feature type="compositionally biased region" description="Basic and acidic residues" evidence="20">
    <location>
        <begin position="896"/>
        <end position="930"/>
    </location>
</feature>
<dbReference type="GO" id="GO:0030163">
    <property type="term" value="P:protein catabolic process"/>
    <property type="evidence" value="ECO:0007669"/>
    <property type="project" value="UniProtKB-UniRule"/>
</dbReference>
<evidence type="ECO:0000256" key="10">
    <source>
        <dbReference type="ARBA" id="ARBA00022989"/>
    </source>
</evidence>
<evidence type="ECO:0000256" key="18">
    <source>
        <dbReference type="RuleBase" id="RU003651"/>
    </source>
</evidence>
<keyword evidence="6 17" id="KW-0547">Nucleotide-binding</keyword>
<feature type="binding site" evidence="17">
    <location>
        <position position="793"/>
    </location>
    <ligand>
        <name>Zn(2+)</name>
        <dbReference type="ChEBI" id="CHEBI:29105"/>
        <note>catalytic</note>
    </ligand>
</feature>
<comment type="similarity">
    <text evidence="15 17">In the central section; belongs to the AAA ATPase family.</text>
</comment>
<evidence type="ECO:0000256" key="13">
    <source>
        <dbReference type="ARBA" id="ARBA00056947"/>
    </source>
</evidence>
<dbReference type="Gene3D" id="1.20.58.760">
    <property type="entry name" value="Peptidase M41"/>
    <property type="match status" value="1"/>
</dbReference>
<evidence type="ECO:0000256" key="4">
    <source>
        <dbReference type="ARBA" id="ARBA00022692"/>
    </source>
</evidence>
<dbReference type="PANTHER" id="PTHR23076:SF97">
    <property type="entry name" value="ATP-DEPENDENT ZINC METALLOPROTEASE YME1L1"/>
    <property type="match status" value="1"/>
</dbReference>
<dbReference type="AlphaFoldDB" id="F8L795"/>